<dbReference type="PANTHER" id="PTHR11441:SF0">
    <property type="entry name" value="THYMIDINE KINASE, CYTOSOLIC"/>
    <property type="match status" value="1"/>
</dbReference>
<evidence type="ECO:0000256" key="8">
    <source>
        <dbReference type="ARBA" id="ARBA00022777"/>
    </source>
</evidence>
<dbReference type="InterPro" id="IPR001267">
    <property type="entry name" value="Thymidine_kinase"/>
</dbReference>
<dbReference type="GO" id="GO:0046872">
    <property type="term" value="F:metal ion binding"/>
    <property type="evidence" value="ECO:0007669"/>
    <property type="project" value="UniProtKB-KW"/>
</dbReference>
<dbReference type="EC" id="2.7.1.21" evidence="2 14"/>
<evidence type="ECO:0000256" key="1">
    <source>
        <dbReference type="ARBA" id="ARBA00007587"/>
    </source>
</evidence>
<evidence type="ECO:0000256" key="4">
    <source>
        <dbReference type="ARBA" id="ARBA00022634"/>
    </source>
</evidence>
<dbReference type="Gene3D" id="3.40.50.300">
    <property type="entry name" value="P-loop containing nucleotide triphosphate hydrolases"/>
    <property type="match status" value="1"/>
</dbReference>
<feature type="binding site" evidence="13">
    <location>
        <position position="167"/>
    </location>
    <ligand>
        <name>substrate</name>
    </ligand>
</feature>
<dbReference type="PIRSF" id="PIRSF035805">
    <property type="entry name" value="TK_cell"/>
    <property type="match status" value="1"/>
</dbReference>
<dbReference type="InterPro" id="IPR020633">
    <property type="entry name" value="Thymidine_kinase_CS"/>
</dbReference>
<dbReference type="Pfam" id="PF00265">
    <property type="entry name" value="TK"/>
    <property type="match status" value="1"/>
</dbReference>
<keyword evidence="5 14" id="KW-0808">Transferase</keyword>
<dbReference type="PROSITE" id="PS00603">
    <property type="entry name" value="TK_CELLULAR_TYPE"/>
    <property type="match status" value="1"/>
</dbReference>
<evidence type="ECO:0000256" key="10">
    <source>
        <dbReference type="ARBA" id="ARBA00022840"/>
    </source>
</evidence>
<dbReference type="RefSeq" id="YP_004821427.1">
    <property type="nucleotide sequence ID" value="NC_015960.1"/>
</dbReference>
<dbReference type="KEGG" id="vg:11107214"/>
<protein>
    <recommendedName>
        <fullName evidence="3 14">Thymidine kinase</fullName>
        <ecNumber evidence="2 14">2.7.1.21</ecNumber>
    </recommendedName>
</protein>
<gene>
    <name evidence="16" type="ORF">YKV074</name>
</gene>
<accession>G3EIF2</accession>
<dbReference type="Gene3D" id="3.30.60.20">
    <property type="match status" value="1"/>
</dbReference>
<keyword evidence="6" id="KW-0479">Metal-binding</keyword>
<feature type="active site" description="Proton acceptor" evidence="12">
    <location>
        <position position="84"/>
    </location>
</feature>
<evidence type="ECO:0000256" key="15">
    <source>
        <dbReference type="RuleBase" id="RU004165"/>
    </source>
</evidence>
<evidence type="ECO:0000256" key="9">
    <source>
        <dbReference type="ARBA" id="ARBA00022833"/>
    </source>
</evidence>
<keyword evidence="9" id="KW-0862">Zinc</keyword>
<dbReference type="SUPFAM" id="SSF57716">
    <property type="entry name" value="Glucocorticoid receptor-like (DNA-binding domain)"/>
    <property type="match status" value="1"/>
</dbReference>
<evidence type="ECO:0000256" key="2">
    <source>
        <dbReference type="ARBA" id="ARBA00012118"/>
    </source>
</evidence>
<dbReference type="Proteomes" id="UP000164653">
    <property type="component" value="Segment"/>
</dbReference>
<dbReference type="GO" id="GO:0004797">
    <property type="term" value="F:thymidine kinase activity"/>
    <property type="evidence" value="ECO:0007669"/>
    <property type="project" value="UniProtKB-EC"/>
</dbReference>
<evidence type="ECO:0000256" key="13">
    <source>
        <dbReference type="PIRSR" id="PIRSR035805-2"/>
    </source>
</evidence>
<evidence type="ECO:0000256" key="5">
    <source>
        <dbReference type="ARBA" id="ARBA00022679"/>
    </source>
</evidence>
<keyword evidence="7 14" id="KW-0547">Nucleotide-binding</keyword>
<dbReference type="OrthoDB" id="9611at10239"/>
<comment type="similarity">
    <text evidence="1 15">Belongs to the thymidine kinase family.</text>
</comment>
<sequence length="177" mass="19881">MEQGNIQLILGPMFSGKSTELIRIVKRYQIAKYNCIVINHSSDIRYGISNVFTHDNNSYSAIQTSKLSDLIDIVENFTVIGIDEGQFFQDIVEFCENMANKGKIVIVAALDGTFKRKPFGNVLNLIPLSETVTKLTAVCMKCFKDASFSKRIGTETEIEIIGGKDKYLSVCRKCYNE</sequence>
<dbReference type="FunFam" id="3.30.60.20:FF:000028">
    <property type="entry name" value="Thymidine kinase"/>
    <property type="match status" value="1"/>
</dbReference>
<dbReference type="GO" id="GO:0046104">
    <property type="term" value="P:thymidine metabolic process"/>
    <property type="evidence" value="ECO:0007669"/>
    <property type="project" value="TreeGrafter"/>
</dbReference>
<name>G3EIF2_9POXV</name>
<keyword evidence="4 14" id="KW-0237">DNA synthesis</keyword>
<evidence type="ECO:0000256" key="14">
    <source>
        <dbReference type="RuleBase" id="RU000544"/>
    </source>
</evidence>
<dbReference type="GO" id="GO:0071897">
    <property type="term" value="P:DNA biosynthetic process"/>
    <property type="evidence" value="ECO:0007669"/>
    <property type="project" value="UniProtKB-KW"/>
</dbReference>
<dbReference type="PANTHER" id="PTHR11441">
    <property type="entry name" value="THYMIDINE KINASE"/>
    <property type="match status" value="1"/>
</dbReference>
<keyword evidence="10 14" id="KW-0067">ATP-binding</keyword>
<dbReference type="FunFam" id="3.40.50.300:FF:001270">
    <property type="entry name" value="Thymidine kinase"/>
    <property type="match status" value="1"/>
</dbReference>
<dbReference type="SUPFAM" id="SSF52540">
    <property type="entry name" value="P-loop containing nucleoside triphosphate hydrolases"/>
    <property type="match status" value="1"/>
</dbReference>
<keyword evidence="8 14" id="KW-0418">Kinase</keyword>
<dbReference type="GO" id="GO:0005524">
    <property type="term" value="F:ATP binding"/>
    <property type="evidence" value="ECO:0007669"/>
    <property type="project" value="UniProtKB-KW"/>
</dbReference>
<comment type="catalytic activity">
    <reaction evidence="11 14">
        <text>thymidine + ATP = dTMP + ADP + H(+)</text>
        <dbReference type="Rhea" id="RHEA:19129"/>
        <dbReference type="ChEBI" id="CHEBI:15378"/>
        <dbReference type="ChEBI" id="CHEBI:17748"/>
        <dbReference type="ChEBI" id="CHEBI:30616"/>
        <dbReference type="ChEBI" id="CHEBI:63528"/>
        <dbReference type="ChEBI" id="CHEBI:456216"/>
        <dbReference type="EC" id="2.7.1.21"/>
    </reaction>
</comment>
<evidence type="ECO:0000256" key="7">
    <source>
        <dbReference type="ARBA" id="ARBA00022741"/>
    </source>
</evidence>
<evidence type="ECO:0000256" key="3">
    <source>
        <dbReference type="ARBA" id="ARBA00020079"/>
    </source>
</evidence>
<evidence type="ECO:0000313" key="17">
    <source>
        <dbReference type="Proteomes" id="UP000164653"/>
    </source>
</evidence>
<evidence type="ECO:0000256" key="6">
    <source>
        <dbReference type="ARBA" id="ARBA00022723"/>
    </source>
</evidence>
<evidence type="ECO:0000256" key="11">
    <source>
        <dbReference type="ARBA" id="ARBA00048254"/>
    </source>
</evidence>
<dbReference type="InterPro" id="IPR027417">
    <property type="entry name" value="P-loop_NTPase"/>
</dbReference>
<dbReference type="GeneID" id="11107214"/>
<dbReference type="GO" id="GO:0042802">
    <property type="term" value="F:identical protein binding"/>
    <property type="evidence" value="ECO:0007669"/>
    <property type="project" value="UniProtKB-ARBA"/>
</dbReference>
<proteinExistence type="inferred from homology"/>
<dbReference type="EMBL" id="HQ849551">
    <property type="protein sequence ID" value="AEN03663.1"/>
    <property type="molecule type" value="Genomic_DNA"/>
</dbReference>
<reference evidence="16 17" key="1">
    <citation type="journal article" date="2011" name="J. Virol.">
        <title>The genome of yoka poxvirus.</title>
        <authorList>
            <person name="Zhao G."/>
            <person name="Droit L."/>
            <person name="Tesh R.B."/>
            <person name="Popov V.L."/>
            <person name="Little N.S."/>
            <person name="Upton C."/>
            <person name="Virgin H.W."/>
            <person name="Wang D."/>
        </authorList>
    </citation>
    <scope>NUCLEOTIDE SEQUENCE [LARGE SCALE GENOMIC DNA]</scope>
    <source>
        <strain evidence="16">DakArB 4268</strain>
    </source>
</reference>
<evidence type="ECO:0000313" key="16">
    <source>
        <dbReference type="EMBL" id="AEN03663.1"/>
    </source>
</evidence>
<evidence type="ECO:0000256" key="12">
    <source>
        <dbReference type="PIRSR" id="PIRSR035805-1"/>
    </source>
</evidence>
<organism evidence="16 17">
    <name type="scientific">Yokapox virus</name>
    <dbReference type="NCBI Taxonomy" id="1076255"/>
    <lineage>
        <taxon>Viruses</taxon>
        <taxon>Varidnaviria</taxon>
        <taxon>Bamfordvirae</taxon>
        <taxon>Nucleocytoviricota</taxon>
        <taxon>Pokkesviricetes</taxon>
        <taxon>Chitovirales</taxon>
        <taxon>Poxviridae</taxon>
        <taxon>Chordopoxvirinae</taxon>
        <taxon>Centapoxvirus</taxon>
        <taxon>Centapoxvirus yokapox</taxon>
    </lineage>
</organism>
<keyword evidence="17" id="KW-1185">Reference proteome</keyword>